<dbReference type="Gene3D" id="3.40.50.150">
    <property type="entry name" value="Vaccinia Virus protein VP39"/>
    <property type="match status" value="1"/>
</dbReference>
<dbReference type="InterPro" id="IPR006027">
    <property type="entry name" value="NusB_RsmB_TIM44"/>
</dbReference>
<keyword evidence="7 13" id="KW-0808">Transferase</keyword>
<dbReference type="EMBL" id="CP009933">
    <property type="protein sequence ID" value="AKA69963.1"/>
    <property type="molecule type" value="Genomic_DNA"/>
</dbReference>
<feature type="binding site" evidence="13">
    <location>
        <begin position="258"/>
        <end position="264"/>
    </location>
    <ligand>
        <name>S-adenosyl-L-methionine</name>
        <dbReference type="ChEBI" id="CHEBI:59789"/>
    </ligand>
</feature>
<feature type="domain" description="SAM-dependent MTase RsmB/NOP-type" evidence="14">
    <location>
        <begin position="168"/>
        <end position="441"/>
    </location>
</feature>
<dbReference type="SUPFAM" id="SSF48013">
    <property type="entry name" value="NusB-like"/>
    <property type="match status" value="1"/>
</dbReference>
<evidence type="ECO:0000256" key="3">
    <source>
        <dbReference type="ARBA" id="ARBA00012140"/>
    </source>
</evidence>
<evidence type="ECO:0000256" key="6">
    <source>
        <dbReference type="ARBA" id="ARBA00022603"/>
    </source>
</evidence>
<dbReference type="Pfam" id="PF01189">
    <property type="entry name" value="Methyltr_RsmB-F"/>
    <property type="match status" value="1"/>
</dbReference>
<dbReference type="PANTHER" id="PTHR22807">
    <property type="entry name" value="NOP2 YEAST -RELATED NOL1/NOP2/FMU SUN DOMAIN-CONTAINING"/>
    <property type="match status" value="1"/>
</dbReference>
<keyword evidence="6 13" id="KW-0489">Methyltransferase</keyword>
<dbReference type="InterPro" id="IPR023267">
    <property type="entry name" value="RCMT"/>
</dbReference>
<keyword evidence="8 13" id="KW-0949">S-adenosyl-L-methionine</keyword>
<evidence type="ECO:0000256" key="11">
    <source>
        <dbReference type="ARBA" id="ARBA00031088"/>
    </source>
</evidence>
<dbReference type="GO" id="GO:0005737">
    <property type="term" value="C:cytoplasm"/>
    <property type="evidence" value="ECO:0007669"/>
    <property type="project" value="UniProtKB-SubCell"/>
</dbReference>
<feature type="active site" description="Nucleophile" evidence="13">
    <location>
        <position position="380"/>
    </location>
</feature>
<evidence type="ECO:0000256" key="8">
    <source>
        <dbReference type="ARBA" id="ARBA00022691"/>
    </source>
</evidence>
<dbReference type="FunFam" id="3.30.70.1170:FF:000003">
    <property type="entry name" value="16S rRNA (Cytosine(967)-C(5))-methyltransferase RsmB"/>
    <property type="match status" value="1"/>
</dbReference>
<dbReference type="InterPro" id="IPR001678">
    <property type="entry name" value="MeTrfase_RsmB-F_NOP2_dom"/>
</dbReference>
<dbReference type="InterPro" id="IPR004573">
    <property type="entry name" value="rRNA_ssu_MeTfrase_B"/>
</dbReference>
<keyword evidence="5" id="KW-0698">rRNA processing</keyword>
<dbReference type="HOGENOM" id="CLU_005316_0_1_9"/>
<dbReference type="PANTHER" id="PTHR22807:SF53">
    <property type="entry name" value="RIBOSOMAL RNA SMALL SUBUNIT METHYLTRANSFERASE B-RELATED"/>
    <property type="match status" value="1"/>
</dbReference>
<accession>A0A0E3M746</accession>
<organism evidence="15 16">
    <name type="scientific">Clostridium scatologenes</name>
    <dbReference type="NCBI Taxonomy" id="1548"/>
    <lineage>
        <taxon>Bacteria</taxon>
        <taxon>Bacillati</taxon>
        <taxon>Bacillota</taxon>
        <taxon>Clostridia</taxon>
        <taxon>Eubacteriales</taxon>
        <taxon>Clostridiaceae</taxon>
        <taxon>Clostridium</taxon>
    </lineage>
</organism>
<gene>
    <name evidence="15" type="ORF">CSCA_2838</name>
</gene>
<dbReference type="Pfam" id="PF01029">
    <property type="entry name" value="NusB"/>
    <property type="match status" value="1"/>
</dbReference>
<comment type="subcellular location">
    <subcellularLocation>
        <location evidence="2">Cytoplasm</location>
    </subcellularLocation>
</comment>
<dbReference type="NCBIfam" id="NF011494">
    <property type="entry name" value="PRK14902.1"/>
    <property type="match status" value="1"/>
</dbReference>
<dbReference type="GO" id="GO:0006355">
    <property type="term" value="P:regulation of DNA-templated transcription"/>
    <property type="evidence" value="ECO:0007669"/>
    <property type="project" value="InterPro"/>
</dbReference>
<reference evidence="15 16" key="1">
    <citation type="journal article" date="2015" name="J. Biotechnol.">
        <title>Complete genome sequence of a malodorant-producing acetogen, Clostridium scatologenes ATCC 25775(T).</title>
        <authorList>
            <person name="Zhu Z."/>
            <person name="Guo T."/>
            <person name="Zheng H."/>
            <person name="Song T."/>
            <person name="Ouyang P."/>
            <person name="Xie J."/>
        </authorList>
    </citation>
    <scope>NUCLEOTIDE SEQUENCE [LARGE SCALE GENOMIC DNA]</scope>
    <source>
        <strain evidence="15 16">ATCC 25775</strain>
    </source>
</reference>
<evidence type="ECO:0000256" key="1">
    <source>
        <dbReference type="ARBA" id="ARBA00002724"/>
    </source>
</evidence>
<evidence type="ECO:0000256" key="2">
    <source>
        <dbReference type="ARBA" id="ARBA00004496"/>
    </source>
</evidence>
<evidence type="ECO:0000256" key="12">
    <source>
        <dbReference type="ARBA" id="ARBA00047283"/>
    </source>
</evidence>
<keyword evidence="16" id="KW-1185">Reference proteome</keyword>
<dbReference type="AlphaFoldDB" id="A0A0E3M746"/>
<dbReference type="KEGG" id="csq:CSCA_2838"/>
<dbReference type="SUPFAM" id="SSF53335">
    <property type="entry name" value="S-adenosyl-L-methionine-dependent methyltransferases"/>
    <property type="match status" value="1"/>
</dbReference>
<dbReference type="InterPro" id="IPR035926">
    <property type="entry name" value="NusB-like_sf"/>
</dbReference>
<comment type="catalytic activity">
    <reaction evidence="12">
        <text>cytidine(967) in 16S rRNA + S-adenosyl-L-methionine = 5-methylcytidine(967) in 16S rRNA + S-adenosyl-L-homocysteine + H(+)</text>
        <dbReference type="Rhea" id="RHEA:42748"/>
        <dbReference type="Rhea" id="RHEA-COMP:10219"/>
        <dbReference type="Rhea" id="RHEA-COMP:10220"/>
        <dbReference type="ChEBI" id="CHEBI:15378"/>
        <dbReference type="ChEBI" id="CHEBI:57856"/>
        <dbReference type="ChEBI" id="CHEBI:59789"/>
        <dbReference type="ChEBI" id="CHEBI:74483"/>
        <dbReference type="ChEBI" id="CHEBI:82748"/>
        <dbReference type="EC" id="2.1.1.176"/>
    </reaction>
</comment>
<evidence type="ECO:0000256" key="4">
    <source>
        <dbReference type="ARBA" id="ARBA00022490"/>
    </source>
</evidence>
<dbReference type="EC" id="2.1.1.176" evidence="3"/>
<dbReference type="Pfam" id="PF22458">
    <property type="entry name" value="RsmF-B_ferredox"/>
    <property type="match status" value="1"/>
</dbReference>
<feature type="binding site" evidence="13">
    <location>
        <position position="309"/>
    </location>
    <ligand>
        <name>S-adenosyl-L-methionine</name>
        <dbReference type="ChEBI" id="CHEBI:59789"/>
    </ligand>
</feature>
<evidence type="ECO:0000256" key="10">
    <source>
        <dbReference type="ARBA" id="ARBA00030399"/>
    </source>
</evidence>
<evidence type="ECO:0000313" key="15">
    <source>
        <dbReference type="EMBL" id="AKA69963.1"/>
    </source>
</evidence>
<sequence>MDSARKTAVKILKEVFYGNSYSNIVMGKELNRSDMNDKDKALVTEIVYGTLKYKYTIDTILNYYIKSGLKKLDVDILNILRISIYQIKYLDKIPEFAVVNEAVELAKRKAVKTARLVNGVLRSYLRSNNIDYYNKNSDIEKMCFDYSFPKWMVSLFNRQYGKEETKKILHGLNEVPAITVRVNNLKTNYEEAWEQLKKNEYDIEEGKVCPEAIIINRGRNIENNPLFKNGLITVQDESAMMVAPSMELKENMTVLDLCSAPGGKTCHIAELINNQGKILAFDIHENKLPLIRENAKRLGITNIKCSTLDASKYMDIYEEKGDRVLIDVPCSGLGIIRKKPEIKWNKDKESLESLVKIQKTIMLNAAKYVKKNGKLIYATCTLNKEENEENIKWFIKKRPDFQIEPIYYGKLDNIIYHNEGYITILPNKYMDGFFIAKMIRRG</sequence>
<evidence type="ECO:0000256" key="5">
    <source>
        <dbReference type="ARBA" id="ARBA00022552"/>
    </source>
</evidence>
<evidence type="ECO:0000259" key="14">
    <source>
        <dbReference type="PROSITE" id="PS51686"/>
    </source>
</evidence>
<dbReference type="GO" id="GO:0003723">
    <property type="term" value="F:RNA binding"/>
    <property type="evidence" value="ECO:0007669"/>
    <property type="project" value="UniProtKB-UniRule"/>
</dbReference>
<protein>
    <recommendedName>
        <fullName evidence="3">16S rRNA (cytosine(967)-C(5))-methyltransferase</fullName>
        <ecNumber evidence="3">2.1.1.176</ecNumber>
    </recommendedName>
    <alternativeName>
        <fullName evidence="10">16S rRNA m5C967 methyltransferase</fullName>
    </alternativeName>
    <alternativeName>
        <fullName evidence="11">rRNA (cytosine-C(5)-)-methyltransferase RsmB</fullName>
    </alternativeName>
</protein>
<comment type="similarity">
    <text evidence="13">Belongs to the class I-like SAM-binding methyltransferase superfamily. RsmB/NOP family.</text>
</comment>
<dbReference type="Gene3D" id="3.30.70.1170">
    <property type="entry name" value="Sun protein, domain 3"/>
    <property type="match status" value="1"/>
</dbReference>
<evidence type="ECO:0000256" key="13">
    <source>
        <dbReference type="PROSITE-ProRule" id="PRU01023"/>
    </source>
</evidence>
<evidence type="ECO:0000313" key="16">
    <source>
        <dbReference type="Proteomes" id="UP000033115"/>
    </source>
</evidence>
<keyword evidence="4" id="KW-0963">Cytoplasm</keyword>
<feature type="binding site" evidence="13">
    <location>
        <position position="327"/>
    </location>
    <ligand>
        <name>S-adenosyl-L-methionine</name>
        <dbReference type="ChEBI" id="CHEBI:59789"/>
    </ligand>
</feature>
<dbReference type="NCBIfam" id="TIGR00563">
    <property type="entry name" value="rsmB"/>
    <property type="match status" value="1"/>
</dbReference>
<dbReference type="InterPro" id="IPR049560">
    <property type="entry name" value="MeTrfase_RsmB-F_NOP2_cat"/>
</dbReference>
<proteinExistence type="inferred from homology"/>
<feature type="binding site" evidence="13">
    <location>
        <position position="282"/>
    </location>
    <ligand>
        <name>S-adenosyl-L-methionine</name>
        <dbReference type="ChEBI" id="CHEBI:59789"/>
    </ligand>
</feature>
<keyword evidence="9 13" id="KW-0694">RNA-binding</keyword>
<dbReference type="Proteomes" id="UP000033115">
    <property type="component" value="Chromosome"/>
</dbReference>
<dbReference type="FunFam" id="3.40.50.150:FF:000022">
    <property type="entry name" value="Ribosomal RNA small subunit methyltransferase B"/>
    <property type="match status" value="1"/>
</dbReference>
<name>A0A0E3M746_CLOSL</name>
<dbReference type="InterPro" id="IPR054728">
    <property type="entry name" value="RsmB-like_ferredoxin"/>
</dbReference>
<dbReference type="GO" id="GO:0008649">
    <property type="term" value="F:rRNA methyltransferase activity"/>
    <property type="evidence" value="ECO:0007669"/>
    <property type="project" value="InterPro"/>
</dbReference>
<dbReference type="RefSeq" id="WP_029161453.1">
    <property type="nucleotide sequence ID" value="NZ_CP009933.1"/>
</dbReference>
<dbReference type="InterPro" id="IPR029063">
    <property type="entry name" value="SAM-dependent_MTases_sf"/>
</dbReference>
<dbReference type="PRINTS" id="PR02008">
    <property type="entry name" value="RCMTFAMILY"/>
</dbReference>
<dbReference type="CDD" id="cd02440">
    <property type="entry name" value="AdoMet_MTases"/>
    <property type="match status" value="1"/>
</dbReference>
<comment type="function">
    <text evidence="1">Specifically methylates the cytosine at position 967 (m5C967) of 16S rRNA.</text>
</comment>
<evidence type="ECO:0000256" key="9">
    <source>
        <dbReference type="ARBA" id="ARBA00022884"/>
    </source>
</evidence>
<dbReference type="FunFam" id="1.10.940.10:FF:000006">
    <property type="entry name" value="16S rRNA (Cytosine(967)-C(5))-methyltransferase RsmB"/>
    <property type="match status" value="1"/>
</dbReference>
<dbReference type="PROSITE" id="PS51686">
    <property type="entry name" value="SAM_MT_RSMB_NOP"/>
    <property type="match status" value="1"/>
</dbReference>
<dbReference type="STRING" id="1548.CSCA_2838"/>
<evidence type="ECO:0000256" key="7">
    <source>
        <dbReference type="ARBA" id="ARBA00022679"/>
    </source>
</evidence>
<dbReference type="Gene3D" id="1.10.940.10">
    <property type="entry name" value="NusB-like"/>
    <property type="match status" value="1"/>
</dbReference>